<dbReference type="InterPro" id="IPR045474">
    <property type="entry name" value="GEVED"/>
</dbReference>
<dbReference type="Gene3D" id="3.40.390.10">
    <property type="entry name" value="Collagenase (Catalytic Domain)"/>
    <property type="match status" value="1"/>
</dbReference>
<feature type="domain" description="Secretion system C-terminal sorting" evidence="11">
    <location>
        <begin position="489"/>
        <end position="562"/>
    </location>
</feature>
<evidence type="ECO:0008006" key="15">
    <source>
        <dbReference type="Google" id="ProtNLM"/>
    </source>
</evidence>
<dbReference type="EMBL" id="JAASRN010000001">
    <property type="protein sequence ID" value="NIK73143.1"/>
    <property type="molecule type" value="Genomic_DNA"/>
</dbReference>
<keyword evidence="14" id="KW-1185">Reference proteome</keyword>
<evidence type="ECO:0000256" key="7">
    <source>
        <dbReference type="ARBA" id="ARBA00023049"/>
    </source>
</evidence>
<evidence type="ECO:0000256" key="6">
    <source>
        <dbReference type="ARBA" id="ARBA00022833"/>
    </source>
</evidence>
<dbReference type="Pfam" id="PF18962">
    <property type="entry name" value="Por_Secre_tail"/>
    <property type="match status" value="1"/>
</dbReference>
<dbReference type="GO" id="GO:0006508">
    <property type="term" value="P:proteolysis"/>
    <property type="evidence" value="ECO:0007669"/>
    <property type="project" value="UniProtKB-KW"/>
</dbReference>
<evidence type="ECO:0000256" key="1">
    <source>
        <dbReference type="ARBA" id="ARBA00008721"/>
    </source>
</evidence>
<accession>A0A846MNL1</accession>
<keyword evidence="4 9" id="KW-0732">Signal</keyword>
<keyword evidence="6" id="KW-0862">Zinc</keyword>
<dbReference type="InterPro" id="IPR026444">
    <property type="entry name" value="Secre_tail"/>
</dbReference>
<evidence type="ECO:0000259" key="11">
    <source>
        <dbReference type="Pfam" id="PF18962"/>
    </source>
</evidence>
<organism evidence="13 14">
    <name type="scientific">Thermonema lapsum</name>
    <dbReference type="NCBI Taxonomy" id="28195"/>
    <lineage>
        <taxon>Bacteria</taxon>
        <taxon>Pseudomonadati</taxon>
        <taxon>Bacteroidota</taxon>
        <taxon>Cytophagia</taxon>
        <taxon>Cytophagales</taxon>
        <taxon>Thermonemataceae</taxon>
        <taxon>Thermonema</taxon>
    </lineage>
</organism>
<sequence length="565" mass="62074">MKKFFTLSLLMLLSTWGWAQQRVCYTDQVHERLLKEHPEMAERMAEIERQTQRYVASFNQATAATTVITIPVVVHVIYSNSNENISDAQIQSQIDVLNEDFRRLNADRVNTPAEFAPYAADVEIQFVLASTDPNGNPTNGITRKYSSRTQWGTKDDMKFSSKGGVDAWPTNKYLNIWVCNIGGGILGYAQFPGGPAATDGVVISPQYFGRTGYVQAPFNKGRTATHEVGHWLNLRHIWGDGNCSVDDFVSDTPVAGAPNYGCPTYPSKSCQNNGGWTSDQFMNYMDYVDDACMNMFSAGQKARMRALFAAGGARESFVNGGGSTSPTTPSYCASRGNNSSAEWIQRVRLGSIDNNSGNNGGYGNFTSLSTNLTKGASYTIYITPAWSGTKYSEAYRVWIDFNRDGDFDDAGELVYSRARTTSTSISGSFTVPSSALSGPTRMRVSMKYNAYPSPCETFAYGEVEDYTVNIVAAREAVAAPTTAGMEVSIYPNPATHFTILSFTGGTHGEAYTVRLVDMQGKLIEERVVNTTETTFDLSKIRAGIYLVQVIDEQGNQTIKRLSVQN</sequence>
<dbReference type="NCBIfam" id="TIGR04183">
    <property type="entry name" value="Por_Secre_tail"/>
    <property type="match status" value="1"/>
</dbReference>
<dbReference type="SUPFAM" id="SSF55486">
    <property type="entry name" value="Metalloproteases ('zincins'), catalytic domain"/>
    <property type="match status" value="1"/>
</dbReference>
<dbReference type="InterPro" id="IPR008754">
    <property type="entry name" value="Peptidase_M43"/>
</dbReference>
<gene>
    <name evidence="13" type="ORF">FHS56_000629</name>
</gene>
<evidence type="ECO:0000256" key="2">
    <source>
        <dbReference type="ARBA" id="ARBA00022670"/>
    </source>
</evidence>
<comment type="similarity">
    <text evidence="1">Belongs to the peptidase M43B family.</text>
</comment>
<dbReference type="AlphaFoldDB" id="A0A846MNL1"/>
<name>A0A846MNL1_9BACT</name>
<dbReference type="RefSeq" id="WP_166918414.1">
    <property type="nucleotide sequence ID" value="NZ_JAASRN010000001.1"/>
</dbReference>
<keyword evidence="3" id="KW-0479">Metal-binding</keyword>
<feature type="domain" description="Peptidase M43 pregnancy-associated plasma-A" evidence="10">
    <location>
        <begin position="166"/>
        <end position="307"/>
    </location>
</feature>
<evidence type="ECO:0000256" key="3">
    <source>
        <dbReference type="ARBA" id="ARBA00022723"/>
    </source>
</evidence>
<evidence type="ECO:0000259" key="12">
    <source>
        <dbReference type="Pfam" id="PF20009"/>
    </source>
</evidence>
<dbReference type="GO" id="GO:0046872">
    <property type="term" value="F:metal ion binding"/>
    <property type="evidence" value="ECO:0007669"/>
    <property type="project" value="UniProtKB-KW"/>
</dbReference>
<evidence type="ECO:0000256" key="9">
    <source>
        <dbReference type="SAM" id="SignalP"/>
    </source>
</evidence>
<evidence type="ECO:0000313" key="14">
    <source>
        <dbReference type="Proteomes" id="UP000537126"/>
    </source>
</evidence>
<keyword evidence="2" id="KW-0645">Protease</keyword>
<evidence type="ECO:0000256" key="8">
    <source>
        <dbReference type="ARBA" id="ARBA00023157"/>
    </source>
</evidence>
<dbReference type="GO" id="GO:0008237">
    <property type="term" value="F:metallopeptidase activity"/>
    <property type="evidence" value="ECO:0007669"/>
    <property type="project" value="UniProtKB-KW"/>
</dbReference>
<evidence type="ECO:0000256" key="5">
    <source>
        <dbReference type="ARBA" id="ARBA00022801"/>
    </source>
</evidence>
<dbReference type="Pfam" id="PF05572">
    <property type="entry name" value="Peptidase_M43"/>
    <property type="match status" value="1"/>
</dbReference>
<dbReference type="PANTHER" id="PTHR47466:SF1">
    <property type="entry name" value="METALLOPROTEASE MEP1 (AFU_ORTHOLOGUE AFUA_1G07730)-RELATED"/>
    <property type="match status" value="1"/>
</dbReference>
<dbReference type="Proteomes" id="UP000537126">
    <property type="component" value="Unassembled WGS sequence"/>
</dbReference>
<reference evidence="13 14" key="1">
    <citation type="submission" date="2020-03" db="EMBL/GenBank/DDBJ databases">
        <title>Genomic Encyclopedia of Type Strains, Phase IV (KMG-IV): sequencing the most valuable type-strain genomes for metagenomic binning, comparative biology and taxonomic classification.</title>
        <authorList>
            <person name="Goeker M."/>
        </authorList>
    </citation>
    <scope>NUCLEOTIDE SEQUENCE [LARGE SCALE GENOMIC DNA]</scope>
    <source>
        <strain evidence="13 14">DSM 5718</strain>
    </source>
</reference>
<dbReference type="PANTHER" id="PTHR47466">
    <property type="match status" value="1"/>
</dbReference>
<feature type="domain" description="GEVED" evidence="12">
    <location>
        <begin position="395"/>
        <end position="469"/>
    </location>
</feature>
<dbReference type="InterPro" id="IPR024079">
    <property type="entry name" value="MetalloPept_cat_dom_sf"/>
</dbReference>
<comment type="caution">
    <text evidence="13">The sequence shown here is derived from an EMBL/GenBank/DDBJ whole genome shotgun (WGS) entry which is preliminary data.</text>
</comment>
<dbReference type="Pfam" id="PF20009">
    <property type="entry name" value="GEVED"/>
    <property type="match status" value="1"/>
</dbReference>
<feature type="signal peptide" evidence="9">
    <location>
        <begin position="1"/>
        <end position="19"/>
    </location>
</feature>
<keyword evidence="7" id="KW-0482">Metalloprotease</keyword>
<proteinExistence type="inferred from homology"/>
<feature type="chain" id="PRO_5032540804" description="T9SS type A sorting domain-containing protein" evidence="9">
    <location>
        <begin position="20"/>
        <end position="565"/>
    </location>
</feature>
<evidence type="ECO:0000313" key="13">
    <source>
        <dbReference type="EMBL" id="NIK73143.1"/>
    </source>
</evidence>
<evidence type="ECO:0000259" key="10">
    <source>
        <dbReference type="Pfam" id="PF05572"/>
    </source>
</evidence>
<keyword evidence="8" id="KW-1015">Disulfide bond</keyword>
<evidence type="ECO:0000256" key="4">
    <source>
        <dbReference type="ARBA" id="ARBA00022729"/>
    </source>
</evidence>
<keyword evidence="5" id="KW-0378">Hydrolase</keyword>
<protein>
    <recommendedName>
        <fullName evidence="15">T9SS type A sorting domain-containing protein</fullName>
    </recommendedName>
</protein>
<dbReference type="CDD" id="cd04275">
    <property type="entry name" value="ZnMc_pappalysin_like"/>
    <property type="match status" value="1"/>
</dbReference>